<organism evidence="2 3">
    <name type="scientific">[Mycobacterium] kokjensenii</name>
    <dbReference type="NCBI Taxonomy" id="3064287"/>
    <lineage>
        <taxon>Bacteria</taxon>
        <taxon>Bacillati</taxon>
        <taxon>Actinomycetota</taxon>
        <taxon>Actinomycetes</taxon>
        <taxon>Mycobacteriales</taxon>
        <taxon>Mycobacteriaceae</taxon>
        <taxon>Mycolicibacter</taxon>
    </lineage>
</organism>
<gene>
    <name evidence="2" type="ORF">MU0083_002500</name>
</gene>
<protein>
    <submittedName>
        <fullName evidence="2">DUF3515 domain-containing protein</fullName>
    </submittedName>
</protein>
<name>A0ABN9N5A6_9MYCO</name>
<keyword evidence="3" id="KW-1185">Reference proteome</keyword>
<keyword evidence="1" id="KW-1133">Transmembrane helix</keyword>
<dbReference type="InterPro" id="IPR021903">
    <property type="entry name" value="DUF3515"/>
</dbReference>
<reference evidence="2 3" key="1">
    <citation type="submission" date="2023-08" db="EMBL/GenBank/DDBJ databases">
        <authorList>
            <person name="Folkvardsen B D."/>
            <person name="Norman A."/>
        </authorList>
    </citation>
    <scope>NUCLEOTIDE SEQUENCE [LARGE SCALE GENOMIC DNA]</scope>
    <source>
        <strain evidence="2 3">Mu0083</strain>
    </source>
</reference>
<evidence type="ECO:0000256" key="1">
    <source>
        <dbReference type="SAM" id="Phobius"/>
    </source>
</evidence>
<accession>A0ABN9N5A6</accession>
<dbReference type="Pfam" id="PF12028">
    <property type="entry name" value="DUF3515"/>
    <property type="match status" value="1"/>
</dbReference>
<sequence length="180" mass="18622">MDPDDEADGPSRSALIAALVVAVVAVGVALGVAAVRQPGRTPAEPVRLAAVPAPDAEGPECRSVLDALPEHLGDFRRAELAAPAPLGAAAWTGDDGGSVVLRCGLDRPADFVVGSPIQMVDHVRWFEVREGDRATWYAVDRKVYLALTLPPGSGPTPIQVLSDLIDGSLDAVAIRPGPPA</sequence>
<dbReference type="Proteomes" id="UP001190336">
    <property type="component" value="Chromosome"/>
</dbReference>
<dbReference type="EMBL" id="OY726394">
    <property type="protein sequence ID" value="CAJ1500717.1"/>
    <property type="molecule type" value="Genomic_DNA"/>
</dbReference>
<dbReference type="RefSeq" id="WP_308477250.1">
    <property type="nucleotide sequence ID" value="NZ_OY726394.1"/>
</dbReference>
<evidence type="ECO:0000313" key="3">
    <source>
        <dbReference type="Proteomes" id="UP001190336"/>
    </source>
</evidence>
<keyword evidence="1" id="KW-0812">Transmembrane</keyword>
<evidence type="ECO:0000313" key="2">
    <source>
        <dbReference type="EMBL" id="CAJ1500717.1"/>
    </source>
</evidence>
<proteinExistence type="predicted"/>
<feature type="transmembrane region" description="Helical" evidence="1">
    <location>
        <begin position="14"/>
        <end position="35"/>
    </location>
</feature>
<keyword evidence="1" id="KW-0472">Membrane</keyword>